<dbReference type="InterPro" id="IPR036388">
    <property type="entry name" value="WH-like_DNA-bd_sf"/>
</dbReference>
<proteinExistence type="predicted"/>
<feature type="region of interest" description="Disordered" evidence="6">
    <location>
        <begin position="22"/>
        <end position="45"/>
    </location>
</feature>
<protein>
    <submittedName>
        <fullName evidence="8">Winged helix family transcriptional regulator</fullName>
    </submittedName>
</protein>
<keyword evidence="3 5" id="KW-0238">DNA-binding</keyword>
<dbReference type="PANTHER" id="PTHR48111">
    <property type="entry name" value="REGULATOR OF RPOS"/>
    <property type="match status" value="1"/>
</dbReference>
<dbReference type="SMART" id="SM00862">
    <property type="entry name" value="Trans_reg_C"/>
    <property type="match status" value="1"/>
</dbReference>
<feature type="domain" description="OmpR/PhoB-type" evidence="7">
    <location>
        <begin position="47"/>
        <end position="144"/>
    </location>
</feature>
<evidence type="ECO:0000256" key="5">
    <source>
        <dbReference type="PROSITE-ProRule" id="PRU01091"/>
    </source>
</evidence>
<name>A0A4Q9HQY8_STRKA</name>
<gene>
    <name evidence="8" type="ORF">EYS09_23065</name>
</gene>
<dbReference type="Gene3D" id="1.10.10.10">
    <property type="entry name" value="Winged helix-like DNA-binding domain superfamily/Winged helix DNA-binding domain"/>
    <property type="match status" value="1"/>
</dbReference>
<dbReference type="CDD" id="cd00383">
    <property type="entry name" value="trans_reg_C"/>
    <property type="match status" value="1"/>
</dbReference>
<evidence type="ECO:0000256" key="4">
    <source>
        <dbReference type="ARBA" id="ARBA00023163"/>
    </source>
</evidence>
<dbReference type="GO" id="GO:0006355">
    <property type="term" value="P:regulation of DNA-templated transcription"/>
    <property type="evidence" value="ECO:0007669"/>
    <property type="project" value="InterPro"/>
</dbReference>
<keyword evidence="4" id="KW-0804">Transcription</keyword>
<dbReference type="EMBL" id="SIXH01000232">
    <property type="protein sequence ID" value="TBO57374.1"/>
    <property type="molecule type" value="Genomic_DNA"/>
</dbReference>
<dbReference type="InterPro" id="IPR039420">
    <property type="entry name" value="WalR-like"/>
</dbReference>
<organism evidence="8 9">
    <name type="scientific">Streptomyces kasugaensis</name>
    <dbReference type="NCBI Taxonomy" id="1946"/>
    <lineage>
        <taxon>Bacteria</taxon>
        <taxon>Bacillati</taxon>
        <taxon>Actinomycetota</taxon>
        <taxon>Actinomycetes</taxon>
        <taxon>Kitasatosporales</taxon>
        <taxon>Streptomycetaceae</taxon>
        <taxon>Streptomyces</taxon>
    </lineage>
</organism>
<keyword evidence="2" id="KW-0805">Transcription regulation</keyword>
<dbReference type="InterPro" id="IPR016032">
    <property type="entry name" value="Sig_transdc_resp-reg_C-effctor"/>
</dbReference>
<feature type="DNA-binding region" description="OmpR/PhoB-type" evidence="5">
    <location>
        <begin position="47"/>
        <end position="144"/>
    </location>
</feature>
<accession>A0A4Q9HQY8</accession>
<dbReference type="GO" id="GO:0000156">
    <property type="term" value="F:phosphorelay response regulator activity"/>
    <property type="evidence" value="ECO:0007669"/>
    <property type="project" value="TreeGrafter"/>
</dbReference>
<dbReference type="AlphaFoldDB" id="A0A4Q9HQY8"/>
<evidence type="ECO:0000313" key="9">
    <source>
        <dbReference type="Proteomes" id="UP000292452"/>
    </source>
</evidence>
<dbReference type="Proteomes" id="UP000292452">
    <property type="component" value="Unassembled WGS sequence"/>
</dbReference>
<evidence type="ECO:0000256" key="3">
    <source>
        <dbReference type="ARBA" id="ARBA00023125"/>
    </source>
</evidence>
<evidence type="ECO:0000256" key="1">
    <source>
        <dbReference type="ARBA" id="ARBA00022553"/>
    </source>
</evidence>
<dbReference type="InterPro" id="IPR001867">
    <property type="entry name" value="OmpR/PhoB-type_DNA-bd"/>
</dbReference>
<evidence type="ECO:0000313" key="8">
    <source>
        <dbReference type="EMBL" id="TBO57374.1"/>
    </source>
</evidence>
<dbReference type="SUPFAM" id="SSF46894">
    <property type="entry name" value="C-terminal effector domain of the bipartite response regulators"/>
    <property type="match status" value="1"/>
</dbReference>
<dbReference type="GO" id="GO:0032993">
    <property type="term" value="C:protein-DNA complex"/>
    <property type="evidence" value="ECO:0007669"/>
    <property type="project" value="TreeGrafter"/>
</dbReference>
<dbReference type="GO" id="GO:0005829">
    <property type="term" value="C:cytosol"/>
    <property type="evidence" value="ECO:0007669"/>
    <property type="project" value="TreeGrafter"/>
</dbReference>
<dbReference type="PANTHER" id="PTHR48111:SF4">
    <property type="entry name" value="DNA-BINDING DUAL TRANSCRIPTIONAL REGULATOR OMPR"/>
    <property type="match status" value="1"/>
</dbReference>
<dbReference type="RefSeq" id="WP_131124688.1">
    <property type="nucleotide sequence ID" value="NZ_SIXH01000232.1"/>
</dbReference>
<keyword evidence="9" id="KW-1185">Reference proteome</keyword>
<dbReference type="GO" id="GO:0000976">
    <property type="term" value="F:transcription cis-regulatory region binding"/>
    <property type="evidence" value="ECO:0007669"/>
    <property type="project" value="TreeGrafter"/>
</dbReference>
<comment type="caution">
    <text evidence="8">The sequence shown here is derived from an EMBL/GenBank/DDBJ whole genome shotgun (WGS) entry which is preliminary data.</text>
</comment>
<evidence type="ECO:0000259" key="7">
    <source>
        <dbReference type="PROSITE" id="PS51755"/>
    </source>
</evidence>
<sequence>MTLRHRLVHRVYRDRVATAAELRRGDPARPVPRPPAIAPRATEPPRAPVHRVRGLVVDCDSRSVEVDGRQLELTCMEFELLAHLVANRRRVYSRPQLMELVWQQTPVGYTRTVDVHIARLRSKLGPGHRTLIRTVRQVGYAFDPANRAR</sequence>
<evidence type="ECO:0000256" key="6">
    <source>
        <dbReference type="SAM" id="MobiDB-lite"/>
    </source>
</evidence>
<dbReference type="Pfam" id="PF00486">
    <property type="entry name" value="Trans_reg_C"/>
    <property type="match status" value="1"/>
</dbReference>
<reference evidence="8 9" key="1">
    <citation type="submission" date="2019-02" db="EMBL/GenBank/DDBJ databases">
        <title>Draft Genome Sequence of Streptomyces sp. AM-2504, identified by 16S rRNA comparative analysis as a Streptomyces Kasugaensis strain.</title>
        <authorList>
            <person name="Napolioni V."/>
            <person name="Giuliodori A.M."/>
            <person name="Spurio R."/>
            <person name="Fabbretti A."/>
        </authorList>
    </citation>
    <scope>NUCLEOTIDE SEQUENCE [LARGE SCALE GENOMIC DNA]</scope>
    <source>
        <strain evidence="8 9">AM-2504</strain>
    </source>
</reference>
<dbReference type="PROSITE" id="PS51755">
    <property type="entry name" value="OMPR_PHOB"/>
    <property type="match status" value="1"/>
</dbReference>
<evidence type="ECO:0000256" key="2">
    <source>
        <dbReference type="ARBA" id="ARBA00023015"/>
    </source>
</evidence>
<keyword evidence="1" id="KW-0597">Phosphoprotein</keyword>